<keyword evidence="2" id="KW-1185">Reference proteome</keyword>
<gene>
    <name evidence="1" type="ORF">EIY87_25985</name>
</gene>
<organism evidence="1 2">
    <name type="scientific">Amycolatopsis eburnea</name>
    <dbReference type="NCBI Taxonomy" id="2267691"/>
    <lineage>
        <taxon>Bacteria</taxon>
        <taxon>Bacillati</taxon>
        <taxon>Actinomycetota</taxon>
        <taxon>Actinomycetes</taxon>
        <taxon>Pseudonocardiales</taxon>
        <taxon>Pseudonocardiaceae</taxon>
        <taxon>Amycolatopsis</taxon>
    </lineage>
</organism>
<evidence type="ECO:0000313" key="1">
    <source>
        <dbReference type="EMBL" id="RSD13209.1"/>
    </source>
</evidence>
<dbReference type="EMBL" id="RSEC01000058">
    <property type="protein sequence ID" value="RSD13209.1"/>
    <property type="molecule type" value="Genomic_DNA"/>
</dbReference>
<reference evidence="1 2" key="1">
    <citation type="submission" date="2018-12" db="EMBL/GenBank/DDBJ databases">
        <title>Amycolatopsis eburnea sp. nov. actinomycete associate with arbuscular mycorrhiza fungal spore.</title>
        <authorList>
            <person name="Lumyong S."/>
            <person name="Chaiya L."/>
        </authorList>
    </citation>
    <scope>NUCLEOTIDE SEQUENCE [LARGE SCALE GENOMIC DNA]</scope>
    <source>
        <strain evidence="1 2">GLM-1</strain>
    </source>
</reference>
<dbReference type="OrthoDB" id="3295796at2"/>
<protein>
    <recommendedName>
        <fullName evidence="3">CdiI immunity protein domain-containing protein</fullName>
    </recommendedName>
</protein>
<dbReference type="RefSeq" id="WP_125312509.1">
    <property type="nucleotide sequence ID" value="NZ_RSEC01000058.1"/>
</dbReference>
<sequence>MEDYQRYKLGYFREALTRLTWPAERQQAWLREIGIPYAADELAMEFDDFYADLGRSTGLGEATPALAELDGVLDRMSGEVNAHLWDAEALVTEPDWQRVRDLATAALGVLPDHGR</sequence>
<evidence type="ECO:0000313" key="2">
    <source>
        <dbReference type="Proteomes" id="UP000267081"/>
    </source>
</evidence>
<accession>A0A3R9KHF4</accession>
<comment type="caution">
    <text evidence="1">The sequence shown here is derived from an EMBL/GenBank/DDBJ whole genome shotgun (WGS) entry which is preliminary data.</text>
</comment>
<proteinExistence type="predicted"/>
<dbReference type="Proteomes" id="UP000267081">
    <property type="component" value="Unassembled WGS sequence"/>
</dbReference>
<name>A0A3R9KHF4_9PSEU</name>
<evidence type="ECO:0008006" key="3">
    <source>
        <dbReference type="Google" id="ProtNLM"/>
    </source>
</evidence>
<dbReference type="AlphaFoldDB" id="A0A3R9KHF4"/>